<dbReference type="GO" id="GO:0006189">
    <property type="term" value="P:'de novo' IMP biosynthetic process"/>
    <property type="evidence" value="ECO:0007669"/>
    <property type="project" value="UniProtKB-UniRule"/>
</dbReference>
<keyword evidence="10" id="KW-1185">Reference proteome</keyword>
<keyword evidence="4 8" id="KW-0658">Purine biosynthesis</keyword>
<dbReference type="Pfam" id="PF13507">
    <property type="entry name" value="GATase_5"/>
    <property type="match status" value="1"/>
</dbReference>
<reference evidence="9 10" key="1">
    <citation type="journal article" date="2016" name="J. Microbiol.">
        <title>Dankookia rubra gen. nov., sp. nov., an alphaproteobacterium isolated from sediment of a shallow stream.</title>
        <authorList>
            <person name="Kim W.H."/>
            <person name="Kim D.H."/>
            <person name="Kang K."/>
            <person name="Ahn T.Y."/>
        </authorList>
    </citation>
    <scope>NUCLEOTIDE SEQUENCE [LARGE SCALE GENOMIC DNA]</scope>
    <source>
        <strain evidence="9 10">JCM30602</strain>
    </source>
</reference>
<dbReference type="OrthoDB" id="9804441at2"/>
<dbReference type="PIRSF" id="PIRSF001586">
    <property type="entry name" value="FGAM_synth_I"/>
    <property type="match status" value="1"/>
</dbReference>
<comment type="caution">
    <text evidence="9">The sequence shown here is derived from an EMBL/GenBank/DDBJ whole genome shotgun (WGS) entry which is preliminary data.</text>
</comment>
<dbReference type="Gene3D" id="3.40.50.880">
    <property type="match status" value="1"/>
</dbReference>
<dbReference type="PANTHER" id="PTHR47552:SF1">
    <property type="entry name" value="PHOSPHORIBOSYLFORMYLGLYCINAMIDINE SYNTHASE SUBUNIT PURQ"/>
    <property type="match status" value="1"/>
</dbReference>
<dbReference type="EC" id="3.5.1.2" evidence="8"/>
<dbReference type="GO" id="GO:0004642">
    <property type="term" value="F:phosphoribosylformylglycinamidine synthase activity"/>
    <property type="evidence" value="ECO:0007669"/>
    <property type="project" value="UniProtKB-UniRule"/>
</dbReference>
<dbReference type="CDD" id="cd01740">
    <property type="entry name" value="GATase1_FGAR_AT"/>
    <property type="match status" value="1"/>
</dbReference>
<dbReference type="RefSeq" id="WP_133290831.1">
    <property type="nucleotide sequence ID" value="NZ_SMSJ01000039.1"/>
</dbReference>
<dbReference type="AlphaFoldDB" id="A0A4R5QBC6"/>
<comment type="subcellular location">
    <subcellularLocation>
        <location evidence="8">Cytoplasm</location>
    </subcellularLocation>
</comment>
<evidence type="ECO:0000256" key="6">
    <source>
        <dbReference type="ARBA" id="ARBA00022840"/>
    </source>
</evidence>
<evidence type="ECO:0000313" key="10">
    <source>
        <dbReference type="Proteomes" id="UP000295096"/>
    </source>
</evidence>
<proteinExistence type="inferred from homology"/>
<evidence type="ECO:0000256" key="2">
    <source>
        <dbReference type="ARBA" id="ARBA00022598"/>
    </source>
</evidence>
<dbReference type="PROSITE" id="PS51273">
    <property type="entry name" value="GATASE_TYPE_1"/>
    <property type="match status" value="1"/>
</dbReference>
<keyword evidence="1 8" id="KW-0963">Cytoplasm</keyword>
<feature type="active site" description="Nucleophile" evidence="8">
    <location>
        <position position="87"/>
    </location>
</feature>
<protein>
    <recommendedName>
        <fullName evidence="8">Phosphoribosylformylglycinamidine synthase subunit PurQ</fullName>
        <shortName evidence="8">FGAM synthase</shortName>
        <ecNumber evidence="8">6.3.5.3</ecNumber>
    </recommendedName>
    <alternativeName>
        <fullName evidence="8">Formylglycinamide ribonucleotide amidotransferase subunit I</fullName>
        <shortName evidence="8">FGAR amidotransferase I</shortName>
        <shortName evidence="8">FGAR-AT I</shortName>
    </alternativeName>
    <alternativeName>
        <fullName evidence="8">Glutaminase PurQ</fullName>
        <ecNumber evidence="8">3.5.1.2</ecNumber>
    </alternativeName>
    <alternativeName>
        <fullName evidence="8">Phosphoribosylformylglycinamidine synthase subunit I</fullName>
    </alternativeName>
</protein>
<dbReference type="InterPro" id="IPR010075">
    <property type="entry name" value="PRibForGlyAmidine_synth_PurQ"/>
</dbReference>
<keyword evidence="7 8" id="KW-0315">Glutamine amidotransferase</keyword>
<comment type="subunit">
    <text evidence="8">Part of the FGAM synthase complex composed of 1 PurL, 1 PurQ and 2 PurS subunits.</text>
</comment>
<evidence type="ECO:0000256" key="1">
    <source>
        <dbReference type="ARBA" id="ARBA00022490"/>
    </source>
</evidence>
<dbReference type="HAMAP" id="MF_00421">
    <property type="entry name" value="PurQ"/>
    <property type="match status" value="1"/>
</dbReference>
<comment type="catalytic activity">
    <reaction evidence="8">
        <text>N(2)-formyl-N(1)-(5-phospho-beta-D-ribosyl)glycinamide + L-glutamine + ATP + H2O = 2-formamido-N(1)-(5-O-phospho-beta-D-ribosyl)acetamidine + L-glutamate + ADP + phosphate + H(+)</text>
        <dbReference type="Rhea" id="RHEA:17129"/>
        <dbReference type="ChEBI" id="CHEBI:15377"/>
        <dbReference type="ChEBI" id="CHEBI:15378"/>
        <dbReference type="ChEBI" id="CHEBI:29985"/>
        <dbReference type="ChEBI" id="CHEBI:30616"/>
        <dbReference type="ChEBI" id="CHEBI:43474"/>
        <dbReference type="ChEBI" id="CHEBI:58359"/>
        <dbReference type="ChEBI" id="CHEBI:147286"/>
        <dbReference type="ChEBI" id="CHEBI:147287"/>
        <dbReference type="ChEBI" id="CHEBI:456216"/>
        <dbReference type="EC" id="6.3.5.3"/>
    </reaction>
</comment>
<evidence type="ECO:0000256" key="7">
    <source>
        <dbReference type="ARBA" id="ARBA00022962"/>
    </source>
</evidence>
<dbReference type="NCBIfam" id="TIGR01737">
    <property type="entry name" value="FGAM_synth_I"/>
    <property type="match status" value="1"/>
</dbReference>
<dbReference type="EC" id="6.3.5.3" evidence="8"/>
<sequence length="234" mass="25115">MRAGIVLFPGTNRERDMALALQRVTGHRPEMLWHRDTALPAGTDLVVLPGGFSYGDYLRCGAMAAQSPIMQAIKAFADQGGHVLGVCNGFQMLTEAGLLPGALLRNATLRFLSMDCRMRVERTDTPYTNRFQRGQVFRSTMAHGDGNYFADDATLERLEGEGLVALRYATPAGEATAAANRNGSARNIAGILSPNLRVLGLMPHPENQVDPEIDGTDGLPLFESLAATLATAAA</sequence>
<comment type="catalytic activity">
    <reaction evidence="8">
        <text>L-glutamine + H2O = L-glutamate + NH4(+)</text>
        <dbReference type="Rhea" id="RHEA:15889"/>
        <dbReference type="ChEBI" id="CHEBI:15377"/>
        <dbReference type="ChEBI" id="CHEBI:28938"/>
        <dbReference type="ChEBI" id="CHEBI:29985"/>
        <dbReference type="ChEBI" id="CHEBI:58359"/>
        <dbReference type="EC" id="3.5.1.2"/>
    </reaction>
</comment>
<keyword evidence="3 8" id="KW-0547">Nucleotide-binding</keyword>
<dbReference type="Proteomes" id="UP000295096">
    <property type="component" value="Unassembled WGS sequence"/>
</dbReference>
<gene>
    <name evidence="8 9" type="primary">purQ</name>
    <name evidence="9" type="ORF">E2C06_22385</name>
</gene>
<accession>A0A4R5QBC6</accession>
<dbReference type="InterPro" id="IPR029062">
    <property type="entry name" value="Class_I_gatase-like"/>
</dbReference>
<keyword evidence="2 8" id="KW-0436">Ligase</keyword>
<evidence type="ECO:0000313" key="9">
    <source>
        <dbReference type="EMBL" id="TDH60374.1"/>
    </source>
</evidence>
<dbReference type="SUPFAM" id="SSF52317">
    <property type="entry name" value="Class I glutamine amidotransferase-like"/>
    <property type="match status" value="1"/>
</dbReference>
<evidence type="ECO:0000256" key="8">
    <source>
        <dbReference type="HAMAP-Rule" id="MF_00421"/>
    </source>
</evidence>
<evidence type="ECO:0000256" key="5">
    <source>
        <dbReference type="ARBA" id="ARBA00022801"/>
    </source>
</evidence>
<comment type="function">
    <text evidence="8">Part of the phosphoribosylformylglycinamidine synthase complex involved in the purines biosynthetic pathway. Catalyzes the ATP-dependent conversion of formylglycinamide ribonucleotide (FGAR) and glutamine to yield formylglycinamidine ribonucleotide (FGAM) and glutamate. The FGAM synthase complex is composed of three subunits. PurQ produces an ammonia molecule by converting glutamine to glutamate. PurL transfers the ammonia molecule to FGAR to form FGAM in an ATP-dependent manner. PurS interacts with PurQ and PurL and is thought to assist in the transfer of the ammonia molecule from PurQ to PurL.</text>
</comment>
<dbReference type="GO" id="GO:0004359">
    <property type="term" value="F:glutaminase activity"/>
    <property type="evidence" value="ECO:0007669"/>
    <property type="project" value="UniProtKB-EC"/>
</dbReference>
<dbReference type="UniPathway" id="UPA00074">
    <property type="reaction ID" value="UER00128"/>
</dbReference>
<evidence type="ECO:0000256" key="3">
    <source>
        <dbReference type="ARBA" id="ARBA00022741"/>
    </source>
</evidence>
<feature type="active site" evidence="8">
    <location>
        <position position="206"/>
    </location>
</feature>
<dbReference type="SMART" id="SM01211">
    <property type="entry name" value="GATase_5"/>
    <property type="match status" value="1"/>
</dbReference>
<dbReference type="PANTHER" id="PTHR47552">
    <property type="entry name" value="PHOSPHORIBOSYLFORMYLGLYCINAMIDINE SYNTHASE SUBUNIT PURQ"/>
    <property type="match status" value="1"/>
</dbReference>
<dbReference type="GO" id="GO:0005524">
    <property type="term" value="F:ATP binding"/>
    <property type="evidence" value="ECO:0007669"/>
    <property type="project" value="UniProtKB-KW"/>
</dbReference>
<comment type="pathway">
    <text evidence="8">Purine metabolism; IMP biosynthesis via de novo pathway; 5-amino-1-(5-phospho-D-ribosyl)imidazole from N(2)-formyl-N(1)-(5-phospho-D-ribosyl)glycinamide: step 1/2.</text>
</comment>
<organism evidence="9 10">
    <name type="scientific">Dankookia rubra</name>
    <dbReference type="NCBI Taxonomy" id="1442381"/>
    <lineage>
        <taxon>Bacteria</taxon>
        <taxon>Pseudomonadati</taxon>
        <taxon>Pseudomonadota</taxon>
        <taxon>Alphaproteobacteria</taxon>
        <taxon>Acetobacterales</taxon>
        <taxon>Roseomonadaceae</taxon>
        <taxon>Dankookia</taxon>
    </lineage>
</organism>
<dbReference type="NCBIfam" id="NF002957">
    <property type="entry name" value="PRK03619.1"/>
    <property type="match status" value="1"/>
</dbReference>
<keyword evidence="6 8" id="KW-0067">ATP-binding</keyword>
<dbReference type="EMBL" id="SMSJ01000039">
    <property type="protein sequence ID" value="TDH60374.1"/>
    <property type="molecule type" value="Genomic_DNA"/>
</dbReference>
<name>A0A4R5QBC6_9PROT</name>
<evidence type="ECO:0000256" key="4">
    <source>
        <dbReference type="ARBA" id="ARBA00022755"/>
    </source>
</evidence>
<feature type="active site" evidence="8">
    <location>
        <position position="204"/>
    </location>
</feature>
<keyword evidence="5 8" id="KW-0378">Hydrolase</keyword>
<dbReference type="GO" id="GO:0005737">
    <property type="term" value="C:cytoplasm"/>
    <property type="evidence" value="ECO:0007669"/>
    <property type="project" value="UniProtKB-SubCell"/>
</dbReference>